<dbReference type="GO" id="GO:0016705">
    <property type="term" value="F:oxidoreductase activity, acting on paired donors, with incorporation or reduction of molecular oxygen"/>
    <property type="evidence" value="ECO:0007669"/>
    <property type="project" value="InterPro"/>
</dbReference>
<dbReference type="InterPro" id="IPR001128">
    <property type="entry name" value="Cyt_P450"/>
</dbReference>
<comment type="caution">
    <text evidence="11">The sequence shown here is derived from an EMBL/GenBank/DDBJ whole genome shotgun (WGS) entry which is preliminary data.</text>
</comment>
<comment type="similarity">
    <text evidence="1 10">Belongs to the cytochrome P450 family.</text>
</comment>
<evidence type="ECO:0000256" key="3">
    <source>
        <dbReference type="ARBA" id="ARBA00022692"/>
    </source>
</evidence>
<keyword evidence="2 9" id="KW-0349">Heme</keyword>
<dbReference type="EMBL" id="JAUUTY010000001">
    <property type="protein sequence ID" value="KAK1698624.1"/>
    <property type="molecule type" value="Genomic_DNA"/>
</dbReference>
<gene>
    <name evidence="11" type="ORF">QYE76_015321</name>
</gene>
<dbReference type="GO" id="GO:0020037">
    <property type="term" value="F:heme binding"/>
    <property type="evidence" value="ECO:0007669"/>
    <property type="project" value="InterPro"/>
</dbReference>
<dbReference type="InterPro" id="IPR036396">
    <property type="entry name" value="Cyt_P450_sf"/>
</dbReference>
<dbReference type="CDD" id="cd11072">
    <property type="entry name" value="CYP71-like"/>
    <property type="match status" value="1"/>
</dbReference>
<evidence type="ECO:0000256" key="6">
    <source>
        <dbReference type="ARBA" id="ARBA00023002"/>
    </source>
</evidence>
<dbReference type="AlphaFoldDB" id="A0AAD8U7X8"/>
<keyword evidence="5" id="KW-1133">Transmembrane helix</keyword>
<name>A0AAD8U7X8_LOLMU</name>
<reference evidence="11" key="1">
    <citation type="submission" date="2023-07" db="EMBL/GenBank/DDBJ databases">
        <title>A chromosome-level genome assembly of Lolium multiflorum.</title>
        <authorList>
            <person name="Chen Y."/>
            <person name="Copetti D."/>
            <person name="Kolliker R."/>
            <person name="Studer B."/>
        </authorList>
    </citation>
    <scope>NUCLEOTIDE SEQUENCE</scope>
    <source>
        <strain evidence="11">02402/16</strain>
        <tissue evidence="11">Leaf</tissue>
    </source>
</reference>
<dbReference type="GO" id="GO:0004497">
    <property type="term" value="F:monooxygenase activity"/>
    <property type="evidence" value="ECO:0007669"/>
    <property type="project" value="UniProtKB-KW"/>
</dbReference>
<evidence type="ECO:0000256" key="9">
    <source>
        <dbReference type="PIRSR" id="PIRSR602401-1"/>
    </source>
</evidence>
<dbReference type="PRINTS" id="PR00463">
    <property type="entry name" value="EP450I"/>
</dbReference>
<accession>A0AAD8U7X8</accession>
<keyword evidence="4 9" id="KW-0479">Metal-binding</keyword>
<dbReference type="FunFam" id="1.10.630.10:FF:000043">
    <property type="entry name" value="Cytochrome P450 99A2"/>
    <property type="match status" value="1"/>
</dbReference>
<evidence type="ECO:0000256" key="10">
    <source>
        <dbReference type="RuleBase" id="RU000461"/>
    </source>
</evidence>
<evidence type="ECO:0000313" key="11">
    <source>
        <dbReference type="EMBL" id="KAK1698624.1"/>
    </source>
</evidence>
<feature type="binding site" description="axial binding residue" evidence="9">
    <location>
        <position position="437"/>
    </location>
    <ligand>
        <name>heme</name>
        <dbReference type="ChEBI" id="CHEBI:30413"/>
    </ligand>
    <ligandPart>
        <name>Fe</name>
        <dbReference type="ChEBI" id="CHEBI:18248"/>
    </ligandPart>
</feature>
<dbReference type="PRINTS" id="PR00385">
    <property type="entry name" value="P450"/>
</dbReference>
<keyword evidence="5" id="KW-0472">Membrane</keyword>
<dbReference type="GO" id="GO:0005506">
    <property type="term" value="F:iron ion binding"/>
    <property type="evidence" value="ECO:0007669"/>
    <property type="project" value="InterPro"/>
</dbReference>
<organism evidence="11 12">
    <name type="scientific">Lolium multiflorum</name>
    <name type="common">Italian ryegrass</name>
    <name type="synonym">Lolium perenne subsp. multiflorum</name>
    <dbReference type="NCBI Taxonomy" id="4521"/>
    <lineage>
        <taxon>Eukaryota</taxon>
        <taxon>Viridiplantae</taxon>
        <taxon>Streptophyta</taxon>
        <taxon>Embryophyta</taxon>
        <taxon>Tracheophyta</taxon>
        <taxon>Spermatophyta</taxon>
        <taxon>Magnoliopsida</taxon>
        <taxon>Liliopsida</taxon>
        <taxon>Poales</taxon>
        <taxon>Poaceae</taxon>
        <taxon>BOP clade</taxon>
        <taxon>Pooideae</taxon>
        <taxon>Poodae</taxon>
        <taxon>Poeae</taxon>
        <taxon>Poeae Chloroplast Group 2 (Poeae type)</taxon>
        <taxon>Loliodinae</taxon>
        <taxon>Loliinae</taxon>
        <taxon>Lolium</taxon>
    </lineage>
</organism>
<evidence type="ECO:0000256" key="2">
    <source>
        <dbReference type="ARBA" id="ARBA00022617"/>
    </source>
</evidence>
<dbReference type="InterPro" id="IPR017972">
    <property type="entry name" value="Cyt_P450_CS"/>
</dbReference>
<evidence type="ECO:0000256" key="7">
    <source>
        <dbReference type="ARBA" id="ARBA00023004"/>
    </source>
</evidence>
<evidence type="ECO:0000256" key="4">
    <source>
        <dbReference type="ARBA" id="ARBA00022723"/>
    </source>
</evidence>
<evidence type="ECO:0008006" key="13">
    <source>
        <dbReference type="Google" id="ProtNLM"/>
    </source>
</evidence>
<protein>
    <recommendedName>
        <fullName evidence="13">Cytochrome P450</fullName>
    </recommendedName>
</protein>
<proteinExistence type="inferred from homology"/>
<comment type="cofactor">
    <cofactor evidence="9">
        <name>heme</name>
        <dbReference type="ChEBI" id="CHEBI:30413"/>
    </cofactor>
</comment>
<sequence>MDSLQLDSTTVLSLVLVVSCLVIVRSFSSGRKGRLPPSPRGLPIIGNLHQLGQGYLHRRLQALAQCHGPVFLLRLGSMPTIVVSSASVAETVLRTQDKVFCSRTPKYTVRGTLYGCRDIAFSPYGEQWRQSRRIAVVHMFSVKRVDSFRALRVQEVACFVQQIRDAGKDRGVVNLTELIAGLTNTVILKTTFGNKLRGVDPEIFSDMMKELSQVIHITAVSDLFPRLRWLDWVTGLDAKVKKMAAKLDGILEGVLTEHERSRGDGEGEIHDLVDDLLSIIKDGDLDRIEAKALILDMFIAGPGTIYKAIEWTMAQLMKNPREMAKVQSEVRQVAAGTHGGVLEEELEKMSFLHAAITESLRLLPVLIKHETIQDTRLHGYDIPAKTWVIINAWAIGRDSESWENAEEFRPERFLGKAFDYSGKDTRFLPFSAGRRGCPGITFAMRLMELTLANMMCHFDWELPDGQDPESFEVIESSEISHGLKSALILGVTPCKKVWTDME</sequence>
<keyword evidence="8 10" id="KW-0503">Monooxygenase</keyword>
<dbReference type="PANTHER" id="PTHR47955:SF15">
    <property type="entry name" value="CYTOCHROME P450 71A2-LIKE"/>
    <property type="match status" value="1"/>
</dbReference>
<evidence type="ECO:0000256" key="8">
    <source>
        <dbReference type="ARBA" id="ARBA00023033"/>
    </source>
</evidence>
<dbReference type="InterPro" id="IPR002401">
    <property type="entry name" value="Cyt_P450_E_grp-I"/>
</dbReference>
<dbReference type="PROSITE" id="PS00086">
    <property type="entry name" value="CYTOCHROME_P450"/>
    <property type="match status" value="1"/>
</dbReference>
<dbReference type="Pfam" id="PF00067">
    <property type="entry name" value="p450"/>
    <property type="match status" value="1"/>
</dbReference>
<dbReference type="SUPFAM" id="SSF48264">
    <property type="entry name" value="Cytochrome P450"/>
    <property type="match status" value="1"/>
</dbReference>
<evidence type="ECO:0000256" key="5">
    <source>
        <dbReference type="ARBA" id="ARBA00022989"/>
    </source>
</evidence>
<keyword evidence="3" id="KW-0812">Transmembrane</keyword>
<dbReference type="Proteomes" id="UP001231189">
    <property type="component" value="Unassembled WGS sequence"/>
</dbReference>
<evidence type="ECO:0000256" key="1">
    <source>
        <dbReference type="ARBA" id="ARBA00010617"/>
    </source>
</evidence>
<keyword evidence="6 10" id="KW-0560">Oxidoreductase</keyword>
<dbReference type="PANTHER" id="PTHR47955">
    <property type="entry name" value="CYTOCHROME P450 FAMILY 71 PROTEIN"/>
    <property type="match status" value="1"/>
</dbReference>
<dbReference type="Gene3D" id="1.10.630.10">
    <property type="entry name" value="Cytochrome P450"/>
    <property type="match status" value="1"/>
</dbReference>
<keyword evidence="12" id="KW-1185">Reference proteome</keyword>
<keyword evidence="7 9" id="KW-0408">Iron</keyword>
<evidence type="ECO:0000313" key="12">
    <source>
        <dbReference type="Proteomes" id="UP001231189"/>
    </source>
</evidence>